<comment type="caution">
    <text evidence="1">The sequence shown here is derived from an EMBL/GenBank/DDBJ whole genome shotgun (WGS) entry which is preliminary data.</text>
</comment>
<reference evidence="1 2" key="1">
    <citation type="submission" date="2016-03" db="EMBL/GenBank/DDBJ databases">
        <title>Niastella vici sp. nov., isolated from farmland soil.</title>
        <authorList>
            <person name="Chen L."/>
            <person name="Wang D."/>
            <person name="Yang S."/>
            <person name="Wang G."/>
        </authorList>
    </citation>
    <scope>NUCLEOTIDE SEQUENCE [LARGE SCALE GENOMIC DNA]</scope>
    <source>
        <strain evidence="1 2">DJ57</strain>
    </source>
</reference>
<gene>
    <name evidence="1" type="ORF">A3860_25105</name>
</gene>
<evidence type="ECO:0008006" key="3">
    <source>
        <dbReference type="Google" id="ProtNLM"/>
    </source>
</evidence>
<dbReference type="AlphaFoldDB" id="A0A1V9FXS0"/>
<dbReference type="STRING" id="1703345.A3860_25105"/>
<protein>
    <recommendedName>
        <fullName evidence="3">HMA domain-containing protein</fullName>
    </recommendedName>
</protein>
<evidence type="ECO:0000313" key="2">
    <source>
        <dbReference type="Proteomes" id="UP000192796"/>
    </source>
</evidence>
<evidence type="ECO:0000313" key="1">
    <source>
        <dbReference type="EMBL" id="OQP63171.1"/>
    </source>
</evidence>
<dbReference type="Proteomes" id="UP000192796">
    <property type="component" value="Unassembled WGS sequence"/>
</dbReference>
<accession>A0A1V9FXS0</accession>
<name>A0A1V9FXS0_9BACT</name>
<sequence>MNVHFMNTIFKPTSYAKKAVQVLVFRTNLVSAKDIHRISPLMGETPGILKWNVDQHDIDNVLRIETAWLLPQDIIRVVTHAGYLCEELPD</sequence>
<keyword evidence="2" id="KW-1185">Reference proteome</keyword>
<dbReference type="EMBL" id="LVYD01000046">
    <property type="protein sequence ID" value="OQP63171.1"/>
    <property type="molecule type" value="Genomic_DNA"/>
</dbReference>
<proteinExistence type="predicted"/>
<organism evidence="1 2">
    <name type="scientific">Niastella vici</name>
    <dbReference type="NCBI Taxonomy" id="1703345"/>
    <lineage>
        <taxon>Bacteria</taxon>
        <taxon>Pseudomonadati</taxon>
        <taxon>Bacteroidota</taxon>
        <taxon>Chitinophagia</taxon>
        <taxon>Chitinophagales</taxon>
        <taxon>Chitinophagaceae</taxon>
        <taxon>Niastella</taxon>
    </lineage>
</organism>